<evidence type="ECO:0000256" key="1">
    <source>
        <dbReference type="ARBA" id="ARBA00022617"/>
    </source>
</evidence>
<evidence type="ECO:0000256" key="3">
    <source>
        <dbReference type="ARBA" id="ARBA00023004"/>
    </source>
</evidence>
<dbReference type="FunFam" id="3.10.120.10:FF:000001">
    <property type="entry name" value="Cytochrome b5 reductase 4"/>
    <property type="match status" value="1"/>
</dbReference>
<evidence type="ECO:0000256" key="4">
    <source>
        <dbReference type="RuleBase" id="RU362121"/>
    </source>
</evidence>
<dbReference type="STRING" id="212818.A0A0D1ZKC4"/>
<feature type="compositionally biased region" description="Pro residues" evidence="5">
    <location>
        <begin position="112"/>
        <end position="121"/>
    </location>
</feature>
<comment type="similarity">
    <text evidence="4">Belongs to the cytochrome b5 family.</text>
</comment>
<feature type="domain" description="Cytochrome b5 heme-binding" evidence="6">
    <location>
        <begin position="222"/>
        <end position="300"/>
    </location>
</feature>
<dbReference type="Proteomes" id="UP000054302">
    <property type="component" value="Unassembled WGS sequence"/>
</dbReference>
<accession>A0A0D1ZKC4</accession>
<gene>
    <name evidence="7" type="ORF">PV10_02142</name>
</gene>
<sequence length="314" mass="33810">MGWITTVGGTLLVGFLVYKFLLQDTSNDPQRDSKDTFEALPSKPNHAQAQIVVSTTDAQAELDNSTISEPPIKLNLPPSDSSSVEEPVRPVSNTPVKEEVPKQVPNLQLPVMAPPPPPPPSTNKTSSPPRLNPPASFGSMAAPPRPGNGFVRPPPSAAASLRVPPQKALLNTSMAPTSSIMPPGKQVSRKVILEPGHSPLDWAALTNDPTAQLRGKDAPPNLIRVTPAQLKHQNGRKGRDAWTVYHGKVYNITPYLPFHPGGVGEIMRGAGKDSVKLFMEVHPWVNWEGMLSECLVGIFVSEEDESSTDLDGMD</sequence>
<dbReference type="GO" id="GO:0005737">
    <property type="term" value="C:cytoplasm"/>
    <property type="evidence" value="ECO:0007669"/>
    <property type="project" value="TreeGrafter"/>
</dbReference>
<feature type="region of interest" description="Disordered" evidence="5">
    <location>
        <begin position="63"/>
        <end position="148"/>
    </location>
</feature>
<evidence type="ECO:0000259" key="6">
    <source>
        <dbReference type="PROSITE" id="PS50255"/>
    </source>
</evidence>
<dbReference type="InterPro" id="IPR051872">
    <property type="entry name" value="Cytochrome_b5/Flavoprotein_Rdt"/>
</dbReference>
<dbReference type="PROSITE" id="PS50255">
    <property type="entry name" value="CYTOCHROME_B5_2"/>
    <property type="match status" value="1"/>
</dbReference>
<dbReference type="PANTHER" id="PTHR46237:SF1">
    <property type="entry name" value="CYTOCHROME B5 REDUCTASE 4"/>
    <property type="match status" value="1"/>
</dbReference>
<dbReference type="HOGENOM" id="CLU_046313_0_0_1"/>
<reference evidence="7 8" key="1">
    <citation type="submission" date="2015-01" db="EMBL/GenBank/DDBJ databases">
        <title>The Genome Sequence of Exophiala mesophila CBS40295.</title>
        <authorList>
            <consortium name="The Broad Institute Genomics Platform"/>
            <person name="Cuomo C."/>
            <person name="de Hoog S."/>
            <person name="Gorbushina A."/>
            <person name="Stielow B."/>
            <person name="Teixiera M."/>
            <person name="Abouelleil A."/>
            <person name="Chapman S.B."/>
            <person name="Priest M."/>
            <person name="Young S.K."/>
            <person name="Wortman J."/>
            <person name="Nusbaum C."/>
            <person name="Birren B."/>
        </authorList>
    </citation>
    <scope>NUCLEOTIDE SEQUENCE [LARGE SCALE GENOMIC DNA]</scope>
    <source>
        <strain evidence="7 8">CBS 40295</strain>
    </source>
</reference>
<dbReference type="GO" id="GO:0020037">
    <property type="term" value="F:heme binding"/>
    <property type="evidence" value="ECO:0007669"/>
    <property type="project" value="UniProtKB-UniRule"/>
</dbReference>
<dbReference type="SUPFAM" id="SSF55856">
    <property type="entry name" value="Cytochrome b5-like heme/steroid binding domain"/>
    <property type="match status" value="1"/>
</dbReference>
<organism evidence="7 8">
    <name type="scientific">Exophiala mesophila</name>
    <name type="common">Black yeast-like fungus</name>
    <dbReference type="NCBI Taxonomy" id="212818"/>
    <lineage>
        <taxon>Eukaryota</taxon>
        <taxon>Fungi</taxon>
        <taxon>Dikarya</taxon>
        <taxon>Ascomycota</taxon>
        <taxon>Pezizomycotina</taxon>
        <taxon>Eurotiomycetes</taxon>
        <taxon>Chaetothyriomycetidae</taxon>
        <taxon>Chaetothyriales</taxon>
        <taxon>Herpotrichiellaceae</taxon>
        <taxon>Exophiala</taxon>
    </lineage>
</organism>
<dbReference type="PROSITE" id="PS00191">
    <property type="entry name" value="CYTOCHROME_B5_1"/>
    <property type="match status" value="1"/>
</dbReference>
<dbReference type="InterPro" id="IPR018506">
    <property type="entry name" value="Cyt_B5_heme-BS"/>
</dbReference>
<dbReference type="GO" id="GO:0004128">
    <property type="term" value="F:cytochrome-b5 reductase activity, acting on NAD(P)H"/>
    <property type="evidence" value="ECO:0007669"/>
    <property type="project" value="TreeGrafter"/>
</dbReference>
<keyword evidence="8" id="KW-1185">Reference proteome</keyword>
<dbReference type="InterPro" id="IPR001199">
    <property type="entry name" value="Cyt_B5-like_heme/steroid-bd"/>
</dbReference>
<dbReference type="Gene3D" id="3.10.120.10">
    <property type="entry name" value="Cytochrome b5-like heme/steroid binding domain"/>
    <property type="match status" value="1"/>
</dbReference>
<dbReference type="InterPro" id="IPR036400">
    <property type="entry name" value="Cyt_B5-like_heme/steroid_sf"/>
</dbReference>
<dbReference type="GeneID" id="27319987"/>
<protein>
    <recommendedName>
        <fullName evidence="6">Cytochrome b5 heme-binding domain-containing protein</fullName>
    </recommendedName>
</protein>
<dbReference type="SMART" id="SM01117">
    <property type="entry name" value="Cyt-b5"/>
    <property type="match status" value="1"/>
</dbReference>
<dbReference type="GO" id="GO:0046872">
    <property type="term" value="F:metal ion binding"/>
    <property type="evidence" value="ECO:0007669"/>
    <property type="project" value="UniProtKB-UniRule"/>
</dbReference>
<dbReference type="OrthoDB" id="432299at2759"/>
<feature type="compositionally biased region" description="Low complexity" evidence="5">
    <location>
        <begin position="77"/>
        <end position="92"/>
    </location>
</feature>
<feature type="region of interest" description="Disordered" evidence="5">
    <location>
        <begin position="26"/>
        <end position="48"/>
    </location>
</feature>
<keyword evidence="3 4" id="KW-0408">Iron</keyword>
<dbReference type="AlphaFoldDB" id="A0A0D1ZKC4"/>
<dbReference type="OMA" id="RDAWTVY"/>
<proteinExistence type="inferred from homology"/>
<evidence type="ECO:0000313" key="8">
    <source>
        <dbReference type="Proteomes" id="UP000054302"/>
    </source>
</evidence>
<evidence type="ECO:0000256" key="2">
    <source>
        <dbReference type="ARBA" id="ARBA00022723"/>
    </source>
</evidence>
<keyword evidence="1 4" id="KW-0349">Heme</keyword>
<evidence type="ECO:0000313" key="7">
    <source>
        <dbReference type="EMBL" id="KIV94369.1"/>
    </source>
</evidence>
<dbReference type="RefSeq" id="XP_016225943.1">
    <property type="nucleotide sequence ID" value="XM_016366425.1"/>
</dbReference>
<dbReference type="VEuPathDB" id="FungiDB:PV10_02142"/>
<keyword evidence="2 4" id="KW-0479">Metal-binding</keyword>
<dbReference type="EMBL" id="KN847521">
    <property type="protein sequence ID" value="KIV94369.1"/>
    <property type="molecule type" value="Genomic_DNA"/>
</dbReference>
<dbReference type="PANTHER" id="PTHR46237">
    <property type="entry name" value="CYTOCHROME B5 REDUCTASE 4 FAMILY MEMBER"/>
    <property type="match status" value="1"/>
</dbReference>
<dbReference type="Pfam" id="PF00173">
    <property type="entry name" value="Cyt-b5"/>
    <property type="match status" value="1"/>
</dbReference>
<name>A0A0D1ZKC4_EXOME</name>
<evidence type="ECO:0000256" key="5">
    <source>
        <dbReference type="SAM" id="MobiDB-lite"/>
    </source>
</evidence>